<comment type="caution">
    <text evidence="2">The sequence shown here is derived from an EMBL/GenBank/DDBJ whole genome shotgun (WGS) entry which is preliminary data.</text>
</comment>
<name>A0A178VBQ2_ARATH</name>
<sequence>MASSFSPLPHGVDLRLVSGHVFHCVWSTGGGSVLLPSPDVSNNGSVLGASVPHSSLILPLCVYVFCFIERF</sequence>
<organism evidence="2 3">
    <name type="scientific">Arabidopsis thaliana</name>
    <name type="common">Mouse-ear cress</name>
    <dbReference type="NCBI Taxonomy" id="3702"/>
    <lineage>
        <taxon>Eukaryota</taxon>
        <taxon>Viridiplantae</taxon>
        <taxon>Streptophyta</taxon>
        <taxon>Embryophyta</taxon>
        <taxon>Tracheophyta</taxon>
        <taxon>Spermatophyta</taxon>
        <taxon>Magnoliopsida</taxon>
        <taxon>eudicotyledons</taxon>
        <taxon>Gunneridae</taxon>
        <taxon>Pentapetalae</taxon>
        <taxon>rosids</taxon>
        <taxon>malvids</taxon>
        <taxon>Brassicales</taxon>
        <taxon>Brassicaceae</taxon>
        <taxon>Camelineae</taxon>
        <taxon>Arabidopsis</taxon>
    </lineage>
</organism>
<gene>
    <name evidence="2" type="ordered locus">AXX17_At3g33540</name>
</gene>
<evidence type="ECO:0000313" key="3">
    <source>
        <dbReference type="Proteomes" id="UP000078284"/>
    </source>
</evidence>
<protein>
    <recommendedName>
        <fullName evidence="4">Transmembrane protein</fullName>
    </recommendedName>
</protein>
<dbReference type="Proteomes" id="UP000078284">
    <property type="component" value="Chromosome 3"/>
</dbReference>
<keyword evidence="1" id="KW-1133">Transmembrane helix</keyword>
<evidence type="ECO:0000313" key="2">
    <source>
        <dbReference type="EMBL" id="OAP03224.1"/>
    </source>
</evidence>
<dbReference type="AlphaFoldDB" id="A0A178VBQ2"/>
<evidence type="ECO:0000256" key="1">
    <source>
        <dbReference type="SAM" id="Phobius"/>
    </source>
</evidence>
<keyword evidence="1" id="KW-0812">Transmembrane</keyword>
<keyword evidence="1" id="KW-0472">Membrane</keyword>
<feature type="transmembrane region" description="Helical" evidence="1">
    <location>
        <begin position="46"/>
        <end position="68"/>
    </location>
</feature>
<proteinExistence type="predicted"/>
<dbReference type="EMBL" id="LUHQ01000003">
    <property type="protein sequence ID" value="OAP03224.1"/>
    <property type="molecule type" value="Genomic_DNA"/>
</dbReference>
<reference evidence="3" key="1">
    <citation type="journal article" date="2016" name="Proc. Natl. Acad. Sci. U.S.A.">
        <title>Chromosome-level assembly of Arabidopsis thaliana Ler reveals the extent of translocation and inversion polymorphisms.</title>
        <authorList>
            <person name="Zapata L."/>
            <person name="Ding J."/>
            <person name="Willing E.M."/>
            <person name="Hartwig B."/>
            <person name="Bezdan D."/>
            <person name="Jiao W.B."/>
            <person name="Patel V."/>
            <person name="Velikkakam James G."/>
            <person name="Koornneef M."/>
            <person name="Ossowski S."/>
            <person name="Schneeberger K."/>
        </authorList>
    </citation>
    <scope>NUCLEOTIDE SEQUENCE [LARGE SCALE GENOMIC DNA]</scope>
    <source>
        <strain evidence="3">cv. Landsberg erecta</strain>
    </source>
</reference>
<evidence type="ECO:0008006" key="4">
    <source>
        <dbReference type="Google" id="ProtNLM"/>
    </source>
</evidence>
<accession>A0A178VBQ2</accession>